<evidence type="ECO:0000313" key="11">
    <source>
        <dbReference type="Proteomes" id="UP001055658"/>
    </source>
</evidence>
<keyword evidence="3 10" id="KW-0808">Transferase</keyword>
<evidence type="ECO:0000313" key="10">
    <source>
        <dbReference type="EMBL" id="USD23559.1"/>
    </source>
</evidence>
<gene>
    <name evidence="10" type="ORF">MJO52_10575</name>
</gene>
<keyword evidence="11" id="KW-1185">Reference proteome</keyword>
<dbReference type="InterPro" id="IPR036393">
    <property type="entry name" value="AceGlu_kinase-like_sf"/>
</dbReference>
<dbReference type="InterPro" id="IPR001048">
    <property type="entry name" value="Asp/Glu/Uridylate_kinase"/>
</dbReference>
<evidence type="ECO:0000256" key="7">
    <source>
        <dbReference type="ARBA" id="ARBA00047872"/>
    </source>
</evidence>
<evidence type="ECO:0000256" key="3">
    <source>
        <dbReference type="ARBA" id="ARBA00022679"/>
    </source>
</evidence>
<evidence type="ECO:0000256" key="4">
    <source>
        <dbReference type="ARBA" id="ARBA00022741"/>
    </source>
</evidence>
<evidence type="ECO:0000259" key="9">
    <source>
        <dbReference type="Pfam" id="PF13840"/>
    </source>
</evidence>
<keyword evidence="6" id="KW-0067">ATP-binding</keyword>
<evidence type="ECO:0000259" key="8">
    <source>
        <dbReference type="Pfam" id="PF00696"/>
    </source>
</evidence>
<dbReference type="SUPFAM" id="SSF53633">
    <property type="entry name" value="Carbamate kinase-like"/>
    <property type="match status" value="1"/>
</dbReference>
<dbReference type="SUPFAM" id="SSF55021">
    <property type="entry name" value="ACT-like"/>
    <property type="match status" value="1"/>
</dbReference>
<reference evidence="10" key="1">
    <citation type="submission" date="2022-02" db="EMBL/GenBank/DDBJ databases">
        <title>Coral-associated bacteria.</title>
        <authorList>
            <person name="Tang K."/>
            <person name="Wang X."/>
        </authorList>
    </citation>
    <scope>NUCLEOTIDE SEQUENCE</scope>
    <source>
        <strain evidence="10">SCSIO 43006</strain>
    </source>
</reference>
<evidence type="ECO:0000256" key="2">
    <source>
        <dbReference type="ARBA" id="ARBA00013059"/>
    </source>
</evidence>
<dbReference type="InterPro" id="IPR027795">
    <property type="entry name" value="CASTOR_ACT_dom"/>
</dbReference>
<feature type="domain" description="CASTOR ACT" evidence="9">
    <location>
        <begin position="394"/>
        <end position="460"/>
    </location>
</feature>
<dbReference type="Gene3D" id="3.40.1160.10">
    <property type="entry name" value="Acetylglutamate kinase-like"/>
    <property type="match status" value="1"/>
</dbReference>
<dbReference type="Proteomes" id="UP001055658">
    <property type="component" value="Chromosome"/>
</dbReference>
<dbReference type="CDD" id="cd04915">
    <property type="entry name" value="ACT_AK-Ectoine_2"/>
    <property type="match status" value="1"/>
</dbReference>
<proteinExistence type="inferred from homology"/>
<keyword evidence="5 10" id="KW-0418">Kinase</keyword>
<dbReference type="PANTHER" id="PTHR21499">
    <property type="entry name" value="ASPARTATE KINASE"/>
    <property type="match status" value="1"/>
</dbReference>
<dbReference type="PANTHER" id="PTHR21499:SF3">
    <property type="entry name" value="ASPARTOKINASE"/>
    <property type="match status" value="1"/>
</dbReference>
<dbReference type="Pfam" id="PF00696">
    <property type="entry name" value="AA_kinase"/>
    <property type="match status" value="1"/>
</dbReference>
<feature type="domain" description="Aspartate/glutamate/uridylate kinase" evidence="8">
    <location>
        <begin position="3"/>
        <end position="295"/>
    </location>
</feature>
<dbReference type="RefSeq" id="WP_252085904.1">
    <property type="nucleotide sequence ID" value="NZ_CP092418.1"/>
</dbReference>
<dbReference type="InterPro" id="IPR045865">
    <property type="entry name" value="ACT-like_dom_sf"/>
</dbReference>
<dbReference type="EC" id="2.7.2.4" evidence="2"/>
<dbReference type="NCBIfam" id="NF006614">
    <property type="entry name" value="PRK09181.1"/>
    <property type="match status" value="1"/>
</dbReference>
<comment type="catalytic activity">
    <reaction evidence="7">
        <text>L-aspartate + ATP = 4-phospho-L-aspartate + ADP</text>
        <dbReference type="Rhea" id="RHEA:23776"/>
        <dbReference type="ChEBI" id="CHEBI:29991"/>
        <dbReference type="ChEBI" id="CHEBI:30616"/>
        <dbReference type="ChEBI" id="CHEBI:57535"/>
        <dbReference type="ChEBI" id="CHEBI:456216"/>
        <dbReference type="EC" id="2.7.2.4"/>
    </reaction>
</comment>
<name>A0ABY4VNX3_9GAMM</name>
<evidence type="ECO:0000256" key="1">
    <source>
        <dbReference type="ARBA" id="ARBA00010122"/>
    </source>
</evidence>
<dbReference type="Gene3D" id="3.30.2130.10">
    <property type="entry name" value="VC0802-like"/>
    <property type="match status" value="1"/>
</dbReference>
<dbReference type="Pfam" id="PF13840">
    <property type="entry name" value="ACT_7"/>
    <property type="match status" value="1"/>
</dbReference>
<evidence type="ECO:0000256" key="6">
    <source>
        <dbReference type="ARBA" id="ARBA00022840"/>
    </source>
</evidence>
<sequence>MHTIEKIGGTSMSDYESVRDNIIKGDSKRLYNRVFVVSAYGGITDLLLEHKKSGQPGIYGLFSSSIEDDSWLVKFGELRTQLRQINDRLFGDTDLLKEANLFLDERLEGAKKCLRDLQSLCQHGHFSLDAHLGTVREMLASLGEAHSAWNTSKLLQRDGVNACFVDLTGWRTSKHIPLDERIRDAFANIDLNQQLPIVTGYAHSDKGLLISFDRGYSEMTFSRLAVLTEAKEAVIHKEFHLSSADPRLVGPDNAVPIGRTNYDVADQLANLGMEAIHPKAAKGLRQKNIPLRVKNTFEPEHTGTLITRDYVSDSPCVEIIAGCKGVYALELFDQDMAGTIHDYDREVLTVIKRYKAHIVSKNTNANTLTHFLATNLKTIKRIQASLEERFPEAELNQRKVAIVSAIGSDMQIPGVLAKAVQSLASNDISVLAMHHSMRHVDMQFVVSEPDYDTAIRTLHEALVEVYDHGTAICLAS</sequence>
<comment type="similarity">
    <text evidence="1">Belongs to the aspartokinase family.</text>
</comment>
<keyword evidence="4" id="KW-0547">Nucleotide-binding</keyword>
<accession>A0ABY4VNX3</accession>
<protein>
    <recommendedName>
        <fullName evidence="2">aspartate kinase</fullName>
        <ecNumber evidence="2">2.7.2.4</ecNumber>
    </recommendedName>
</protein>
<evidence type="ECO:0000256" key="5">
    <source>
        <dbReference type="ARBA" id="ARBA00022777"/>
    </source>
</evidence>
<dbReference type="CDD" id="cd04910">
    <property type="entry name" value="ACT_AK-Ectoine_1"/>
    <property type="match status" value="1"/>
</dbReference>
<organism evidence="10 11">
    <name type="scientific">Microbulbifer variabilis</name>
    <dbReference type="NCBI Taxonomy" id="266805"/>
    <lineage>
        <taxon>Bacteria</taxon>
        <taxon>Pseudomonadati</taxon>
        <taxon>Pseudomonadota</taxon>
        <taxon>Gammaproteobacteria</taxon>
        <taxon>Cellvibrionales</taxon>
        <taxon>Microbulbiferaceae</taxon>
        <taxon>Microbulbifer</taxon>
    </lineage>
</organism>
<dbReference type="GO" id="GO:0004072">
    <property type="term" value="F:aspartate kinase activity"/>
    <property type="evidence" value="ECO:0007669"/>
    <property type="project" value="UniProtKB-EC"/>
</dbReference>
<dbReference type="EMBL" id="CP092418">
    <property type="protein sequence ID" value="USD23559.1"/>
    <property type="molecule type" value="Genomic_DNA"/>
</dbReference>